<dbReference type="InterPro" id="IPR013099">
    <property type="entry name" value="K_chnl_dom"/>
</dbReference>
<feature type="transmembrane region" description="Helical" evidence="1">
    <location>
        <begin position="6"/>
        <end position="26"/>
    </location>
</feature>
<protein>
    <submittedName>
        <fullName evidence="3">Ion transporter</fullName>
    </submittedName>
</protein>
<feature type="domain" description="Potassium channel" evidence="2">
    <location>
        <begin position="64"/>
        <end position="135"/>
    </location>
</feature>
<evidence type="ECO:0000259" key="2">
    <source>
        <dbReference type="Pfam" id="PF07885"/>
    </source>
</evidence>
<name>A0A919DGT8_9GAMM</name>
<evidence type="ECO:0000256" key="1">
    <source>
        <dbReference type="SAM" id="Phobius"/>
    </source>
</evidence>
<dbReference type="RefSeq" id="WP_146472964.1">
    <property type="nucleotide sequence ID" value="NZ_BNCF01000019.1"/>
</dbReference>
<comment type="caution">
    <text evidence="3">The sequence shown here is derived from an EMBL/GenBank/DDBJ whole genome shotgun (WGS) entry which is preliminary data.</text>
</comment>
<dbReference type="SUPFAM" id="SSF81324">
    <property type="entry name" value="Voltage-gated potassium channels"/>
    <property type="match status" value="1"/>
</dbReference>
<reference evidence="3" key="2">
    <citation type="submission" date="2020-09" db="EMBL/GenBank/DDBJ databases">
        <authorList>
            <person name="Sun Q."/>
            <person name="Kim S."/>
        </authorList>
    </citation>
    <scope>NUCLEOTIDE SEQUENCE</scope>
    <source>
        <strain evidence="3">KCTC 32020</strain>
    </source>
</reference>
<keyword evidence="1" id="KW-0812">Transmembrane</keyword>
<evidence type="ECO:0000313" key="4">
    <source>
        <dbReference type="Proteomes" id="UP000636453"/>
    </source>
</evidence>
<organism evidence="3 4">
    <name type="scientific">Vulcaniibacterium thermophilum</name>
    <dbReference type="NCBI Taxonomy" id="1169913"/>
    <lineage>
        <taxon>Bacteria</taxon>
        <taxon>Pseudomonadati</taxon>
        <taxon>Pseudomonadota</taxon>
        <taxon>Gammaproteobacteria</taxon>
        <taxon>Lysobacterales</taxon>
        <taxon>Lysobacteraceae</taxon>
        <taxon>Vulcaniibacterium</taxon>
    </lineage>
</organism>
<dbReference type="AlphaFoldDB" id="A0A919DGT8"/>
<feature type="transmembrane region" description="Helical" evidence="1">
    <location>
        <begin position="93"/>
        <end position="111"/>
    </location>
</feature>
<dbReference type="Gene3D" id="1.10.287.70">
    <property type="match status" value="1"/>
</dbReference>
<keyword evidence="1" id="KW-0472">Membrane</keyword>
<keyword evidence="4" id="KW-1185">Reference proteome</keyword>
<reference evidence="3" key="1">
    <citation type="journal article" date="2014" name="Int. J. Syst. Evol. Microbiol.">
        <title>Complete genome sequence of Corynebacterium casei LMG S-19264T (=DSM 44701T), isolated from a smear-ripened cheese.</title>
        <authorList>
            <consortium name="US DOE Joint Genome Institute (JGI-PGF)"/>
            <person name="Walter F."/>
            <person name="Albersmeier A."/>
            <person name="Kalinowski J."/>
            <person name="Ruckert C."/>
        </authorList>
    </citation>
    <scope>NUCLEOTIDE SEQUENCE</scope>
    <source>
        <strain evidence="3">KCTC 32020</strain>
    </source>
</reference>
<feature type="transmembrane region" description="Helical" evidence="1">
    <location>
        <begin position="123"/>
        <end position="141"/>
    </location>
</feature>
<dbReference type="OrthoDB" id="9813518at2"/>
<feature type="transmembrane region" description="Helical" evidence="1">
    <location>
        <begin position="47"/>
        <end position="73"/>
    </location>
</feature>
<dbReference type="Proteomes" id="UP000636453">
    <property type="component" value="Unassembled WGS sequence"/>
</dbReference>
<evidence type="ECO:0000313" key="3">
    <source>
        <dbReference type="EMBL" id="GHE43060.1"/>
    </source>
</evidence>
<proteinExistence type="predicted"/>
<gene>
    <name evidence="3" type="ORF">GCM10007167_26110</name>
</gene>
<accession>A0A919DGT8</accession>
<keyword evidence="1" id="KW-1133">Transmembrane helix</keyword>
<sequence length="150" mass="16222">MPPLGPASLVVGVTLVGVALAVAVHYEGLTALGRRFGTRRERPSRRTVLKMIFGLLALHVVEIWLFGFAYWGLMAVEGTGDIAGAHEVGLFDAVYLSAITFTTVGFGDLAPVGPIRFLSGSQALTGLLLITWSASFTYLEMSRHWRDDGR</sequence>
<dbReference type="EMBL" id="BNCF01000019">
    <property type="protein sequence ID" value="GHE43060.1"/>
    <property type="molecule type" value="Genomic_DNA"/>
</dbReference>
<dbReference type="Pfam" id="PF07885">
    <property type="entry name" value="Ion_trans_2"/>
    <property type="match status" value="1"/>
</dbReference>